<dbReference type="EMBL" id="CP012154">
    <property type="protein sequence ID" value="AKS41360.1"/>
    <property type="molecule type" value="Genomic_DNA"/>
</dbReference>
<evidence type="ECO:0000313" key="1">
    <source>
        <dbReference type="EMBL" id="AKS41360.1"/>
    </source>
</evidence>
<dbReference type="AlphaFoldDB" id="A0A0K0XUL6"/>
<dbReference type="KEGG" id="wma:WM2015_981"/>
<reference evidence="1 2" key="1">
    <citation type="submission" date="2015-07" db="EMBL/GenBank/DDBJ databases">
        <authorList>
            <person name="Noorani M."/>
        </authorList>
    </citation>
    <scope>NUCLEOTIDE SEQUENCE [LARGE SCALE GENOMIC DNA]</scope>
    <source>
        <strain evidence="1 2">KCTC 42284</strain>
    </source>
</reference>
<accession>A0A0K0XUL6</accession>
<keyword evidence="2" id="KW-1185">Reference proteome</keyword>
<gene>
    <name evidence="1" type="ORF">WM2015_981</name>
</gene>
<protein>
    <submittedName>
        <fullName evidence="1">Uncharacterized protein</fullName>
    </submittedName>
</protein>
<proteinExistence type="predicted"/>
<organism evidence="1 2">
    <name type="scientific">Wenzhouxiangella marina</name>
    <dbReference type="NCBI Taxonomy" id="1579979"/>
    <lineage>
        <taxon>Bacteria</taxon>
        <taxon>Pseudomonadati</taxon>
        <taxon>Pseudomonadota</taxon>
        <taxon>Gammaproteobacteria</taxon>
        <taxon>Chromatiales</taxon>
        <taxon>Wenzhouxiangellaceae</taxon>
        <taxon>Wenzhouxiangella</taxon>
    </lineage>
</organism>
<evidence type="ECO:0000313" key="2">
    <source>
        <dbReference type="Proteomes" id="UP000066624"/>
    </source>
</evidence>
<sequence length="156" mass="17120">MVTELAEAGPLAEPIFQRKYGAPAPAHGHHLLVFCRCGEDWLPGSYLNYLEHRDAMLIGGACTDGRVLARMSEAGQAAVRDAGGLMLQAVRYGEARFASCSVGTFGHCGDARSWSVLAQCGYERLDDPHLIVRWNRRPAPWARRRLIRSVAALGPF</sequence>
<dbReference type="Proteomes" id="UP000066624">
    <property type="component" value="Chromosome"/>
</dbReference>
<name>A0A0K0XUL6_9GAMM</name>